<keyword evidence="2" id="KW-0472">Membrane</keyword>
<name>Z9JQH4_9MICO</name>
<keyword evidence="2" id="KW-1133">Transmembrane helix</keyword>
<feature type="transmembrane region" description="Helical" evidence="2">
    <location>
        <begin position="269"/>
        <end position="287"/>
    </location>
</feature>
<dbReference type="AlphaFoldDB" id="Z9JQH4"/>
<dbReference type="RefSeq" id="WP_051487103.1">
    <property type="nucleotide sequence ID" value="NZ_KK070004.1"/>
</dbReference>
<accession>Z9JQH4</accession>
<comment type="caution">
    <text evidence="3">The sequence shown here is derived from an EMBL/GenBank/DDBJ whole genome shotgun (WGS) entry which is preliminary data.</text>
</comment>
<dbReference type="eggNOG" id="ENOG5031E0C">
    <property type="taxonomic scope" value="Bacteria"/>
</dbReference>
<keyword evidence="4" id="KW-1185">Reference proteome</keyword>
<dbReference type="Proteomes" id="UP000023067">
    <property type="component" value="Unassembled WGS sequence"/>
</dbReference>
<dbReference type="PATRIC" id="fig|396014.3.peg.3237"/>
<sequence>MTQGNPPSPYPGAPQGQDPQNPAPPQSWQGAPSQDQGGWQGQDGWQQPAASPQPAPQASPYAAPASSPYGAPASAPSGSPAGASSWQEVPQQAQPAGSASFGSPAGAPVGSSPAGAGYPGAVGATPGPDGVAWKRIRTLGIAMIALSVLAVLARLILDLAYIFGAGAAQDAQMGIQSGGAIGLGLANLVIGGGGVVLAFALFVIAVIVAVTAREKARLGGILVAVAVPVSAIAYWVLSFVVGFIAGAMGLGPAGLLTEGTVRATFGADIARILLIGVVYLVGSYFVVSTAKKKLGA</sequence>
<feature type="transmembrane region" description="Helical" evidence="2">
    <location>
        <begin position="183"/>
        <end position="210"/>
    </location>
</feature>
<evidence type="ECO:0000313" key="4">
    <source>
        <dbReference type="Proteomes" id="UP000023067"/>
    </source>
</evidence>
<feature type="compositionally biased region" description="Low complexity" evidence="1">
    <location>
        <begin position="34"/>
        <end position="50"/>
    </location>
</feature>
<evidence type="ECO:0000256" key="1">
    <source>
        <dbReference type="SAM" id="MobiDB-lite"/>
    </source>
</evidence>
<feature type="transmembrane region" description="Helical" evidence="2">
    <location>
        <begin position="222"/>
        <end position="249"/>
    </location>
</feature>
<dbReference type="STRING" id="396014.BF93_08690"/>
<feature type="compositionally biased region" description="Pro residues" evidence="1">
    <location>
        <begin position="1"/>
        <end position="12"/>
    </location>
</feature>
<protein>
    <submittedName>
        <fullName evidence="3">Uncharacterized protein</fullName>
    </submittedName>
</protein>
<evidence type="ECO:0000256" key="2">
    <source>
        <dbReference type="SAM" id="Phobius"/>
    </source>
</evidence>
<feature type="transmembrane region" description="Helical" evidence="2">
    <location>
        <begin position="139"/>
        <end position="163"/>
    </location>
</feature>
<feature type="region of interest" description="Disordered" evidence="1">
    <location>
        <begin position="1"/>
        <end position="112"/>
    </location>
</feature>
<dbReference type="OrthoDB" id="10018747at2"/>
<dbReference type="EMBL" id="JDYK01000021">
    <property type="protein sequence ID" value="EWS79997.1"/>
    <property type="molecule type" value="Genomic_DNA"/>
</dbReference>
<dbReference type="HOGENOM" id="CLU_939005_0_0_11"/>
<keyword evidence="2" id="KW-0812">Transmembrane</keyword>
<reference evidence="3 4" key="1">
    <citation type="submission" date="2014-02" db="EMBL/GenBank/DDBJ databases">
        <title>Genome sequence of Brachybacterium phenoliresistens strain W13A50.</title>
        <authorList>
            <person name="Wang X."/>
        </authorList>
    </citation>
    <scope>NUCLEOTIDE SEQUENCE [LARGE SCALE GENOMIC DNA]</scope>
    <source>
        <strain evidence="3 4">W13A50</strain>
    </source>
</reference>
<gene>
    <name evidence="3" type="ORF">BF93_08690</name>
</gene>
<evidence type="ECO:0000313" key="3">
    <source>
        <dbReference type="EMBL" id="EWS79997.1"/>
    </source>
</evidence>
<feature type="compositionally biased region" description="Low complexity" evidence="1">
    <location>
        <begin position="58"/>
        <end position="112"/>
    </location>
</feature>
<organism evidence="3 4">
    <name type="scientific">Brachybacterium phenoliresistens</name>
    <dbReference type="NCBI Taxonomy" id="396014"/>
    <lineage>
        <taxon>Bacteria</taxon>
        <taxon>Bacillati</taxon>
        <taxon>Actinomycetota</taxon>
        <taxon>Actinomycetes</taxon>
        <taxon>Micrococcales</taxon>
        <taxon>Dermabacteraceae</taxon>
        <taxon>Brachybacterium</taxon>
    </lineage>
</organism>
<proteinExistence type="predicted"/>